<feature type="signal peptide" evidence="1">
    <location>
        <begin position="1"/>
        <end position="19"/>
    </location>
</feature>
<gene>
    <name evidence="2" type="ORF">K3166_03325</name>
</gene>
<protein>
    <recommendedName>
        <fullName evidence="4">Cytochrome c domain-containing protein</fullName>
    </recommendedName>
</protein>
<dbReference type="EMBL" id="CP081297">
    <property type="protein sequence ID" value="QZD87744.1"/>
    <property type="molecule type" value="Genomic_DNA"/>
</dbReference>
<keyword evidence="3" id="KW-1185">Reference proteome</keyword>
<sequence length="332" mass="35734">MKGAGWLACAALTFASAVAVEARRAAPVVADAVIQGEGLPRTLDEFGFFIHADAQIPTIGVTPYRLNTPLYSDGAEKLRFVYLPPGTKMEAGGEGLLSFPVGSALIKTFAFGDGEERRLIETRVLLHRESGWLALPYVWNEEQTQARLAIAGARIPVKAPGGEEISYRVPNKNQCKECHGVDGAVVPIGPKARNMSRSWLSANLDQVPQGADALPVWEDRSEASTEATARAFLDVNCAHCHRPGATASNSGLDLRWEQDDPHALGVMKRPVAAGRGAGGLLFDVVPGQPGQSILLHRMMSNEPGVAMPELGKATIDREGAEVVRRWIQEMPE</sequence>
<accession>A0ABX8ZFS7</accession>
<dbReference type="Proteomes" id="UP000824280">
    <property type="component" value="Chromosome"/>
</dbReference>
<keyword evidence="1" id="KW-0732">Signal</keyword>
<evidence type="ECO:0000256" key="1">
    <source>
        <dbReference type="SAM" id="SignalP"/>
    </source>
</evidence>
<dbReference type="NCBIfam" id="TIGR03806">
    <property type="entry name" value="chp_HNE_0200"/>
    <property type="match status" value="1"/>
</dbReference>
<feature type="chain" id="PRO_5046405889" description="Cytochrome c domain-containing protein" evidence="1">
    <location>
        <begin position="20"/>
        <end position="332"/>
    </location>
</feature>
<dbReference type="RefSeq" id="WP_221423280.1">
    <property type="nucleotide sequence ID" value="NZ_CP081297.1"/>
</dbReference>
<organism evidence="2 3">
    <name type="scientific">Qipengyuania psychrotolerans</name>
    <dbReference type="NCBI Taxonomy" id="2867238"/>
    <lineage>
        <taxon>Bacteria</taxon>
        <taxon>Pseudomonadati</taxon>
        <taxon>Pseudomonadota</taxon>
        <taxon>Alphaproteobacteria</taxon>
        <taxon>Sphingomonadales</taxon>
        <taxon>Erythrobacteraceae</taxon>
        <taxon>Qipengyuania</taxon>
    </lineage>
</organism>
<name>A0ABX8ZFS7_9SPHN</name>
<evidence type="ECO:0008006" key="4">
    <source>
        <dbReference type="Google" id="ProtNLM"/>
    </source>
</evidence>
<evidence type="ECO:0000313" key="3">
    <source>
        <dbReference type="Proteomes" id="UP000824280"/>
    </source>
</evidence>
<dbReference type="InterPro" id="IPR022269">
    <property type="entry name" value="SO_2930-like_C"/>
</dbReference>
<reference evidence="2 3" key="1">
    <citation type="submission" date="2021-08" db="EMBL/GenBank/DDBJ databases">
        <title>Comparative Genomics Analysis of the Genus Qipengyuania Reveals Extensive Genetic Diversity and Metabolic Versatility, Including the Description of Fifteen Novel Species.</title>
        <authorList>
            <person name="Liu Y."/>
        </authorList>
    </citation>
    <scope>NUCLEOTIDE SEQUENCE [LARGE SCALE GENOMIC DNA]</scope>
    <source>
        <strain evidence="2 3">1XM2-8</strain>
    </source>
</reference>
<evidence type="ECO:0000313" key="2">
    <source>
        <dbReference type="EMBL" id="QZD87744.1"/>
    </source>
</evidence>
<proteinExistence type="predicted"/>